<dbReference type="InterPro" id="IPR016181">
    <property type="entry name" value="Acyl_CoA_acyltransferase"/>
</dbReference>
<reference evidence="4 5" key="1">
    <citation type="submission" date="2016-09" db="EMBL/GenBank/DDBJ databases">
        <title>Acidihalobacter prosperus V6 (DSM14174).</title>
        <authorList>
            <person name="Khaleque H.N."/>
            <person name="Ramsay J.P."/>
            <person name="Murphy R.J.T."/>
            <person name="Kaksonen A.H."/>
            <person name="Boxall N.J."/>
            <person name="Watkin E.L.J."/>
        </authorList>
    </citation>
    <scope>NUCLEOTIDE SEQUENCE [LARGE SCALE GENOMIC DNA]</scope>
    <source>
        <strain evidence="4 5">V6</strain>
    </source>
</reference>
<evidence type="ECO:0000313" key="5">
    <source>
        <dbReference type="Proteomes" id="UP000095342"/>
    </source>
</evidence>
<dbReference type="EMBL" id="CP017448">
    <property type="protein sequence ID" value="AOV15787.1"/>
    <property type="molecule type" value="Genomic_DNA"/>
</dbReference>
<dbReference type="CDD" id="cd04301">
    <property type="entry name" value="NAT_SF"/>
    <property type="match status" value="1"/>
</dbReference>
<dbReference type="RefSeq" id="WP_070071387.1">
    <property type="nucleotide sequence ID" value="NZ_CP017448.1"/>
</dbReference>
<evidence type="ECO:0000256" key="2">
    <source>
        <dbReference type="ARBA" id="ARBA00023315"/>
    </source>
</evidence>
<evidence type="ECO:0000313" key="4">
    <source>
        <dbReference type="EMBL" id="AOV15787.1"/>
    </source>
</evidence>
<dbReference type="InterPro" id="IPR050832">
    <property type="entry name" value="Bact_Acetyltransf"/>
</dbReference>
<dbReference type="PROSITE" id="PS51186">
    <property type="entry name" value="GNAT"/>
    <property type="match status" value="1"/>
</dbReference>
<dbReference type="SUPFAM" id="SSF55729">
    <property type="entry name" value="Acyl-CoA N-acyltransferases (Nat)"/>
    <property type="match status" value="1"/>
</dbReference>
<organism evidence="4 5">
    <name type="scientific">Acidihalobacter aeolianus</name>
    <dbReference type="NCBI Taxonomy" id="2792603"/>
    <lineage>
        <taxon>Bacteria</taxon>
        <taxon>Pseudomonadati</taxon>
        <taxon>Pseudomonadota</taxon>
        <taxon>Gammaproteobacteria</taxon>
        <taxon>Chromatiales</taxon>
        <taxon>Ectothiorhodospiraceae</taxon>
        <taxon>Acidihalobacter</taxon>
    </lineage>
</organism>
<dbReference type="Gene3D" id="3.40.630.30">
    <property type="match status" value="1"/>
</dbReference>
<evidence type="ECO:0000256" key="1">
    <source>
        <dbReference type="ARBA" id="ARBA00022679"/>
    </source>
</evidence>
<keyword evidence="2" id="KW-0012">Acyltransferase</keyword>
<dbReference type="PANTHER" id="PTHR43877">
    <property type="entry name" value="AMINOALKYLPHOSPHONATE N-ACETYLTRANSFERASE-RELATED-RELATED"/>
    <property type="match status" value="1"/>
</dbReference>
<keyword evidence="5" id="KW-1185">Reference proteome</keyword>
<evidence type="ECO:0000259" key="3">
    <source>
        <dbReference type="PROSITE" id="PS51186"/>
    </source>
</evidence>
<name>A0A1D8K4A8_9GAMM</name>
<dbReference type="InterPro" id="IPR000182">
    <property type="entry name" value="GNAT_dom"/>
</dbReference>
<gene>
    <name evidence="4" type="ORF">BJI67_00765</name>
</gene>
<dbReference type="GO" id="GO:0016747">
    <property type="term" value="F:acyltransferase activity, transferring groups other than amino-acyl groups"/>
    <property type="evidence" value="ECO:0007669"/>
    <property type="project" value="InterPro"/>
</dbReference>
<protein>
    <submittedName>
        <fullName evidence="4">GNAT family N-acetyltransferase</fullName>
    </submittedName>
</protein>
<proteinExistence type="predicted"/>
<dbReference type="Pfam" id="PF00583">
    <property type="entry name" value="Acetyltransf_1"/>
    <property type="match status" value="1"/>
</dbReference>
<accession>A0A1D8K4A8</accession>
<dbReference type="KEGG" id="aaeo:BJI67_00765"/>
<dbReference type="Proteomes" id="UP000095342">
    <property type="component" value="Chromosome"/>
</dbReference>
<feature type="domain" description="N-acetyltransferase" evidence="3">
    <location>
        <begin position="5"/>
        <end position="153"/>
    </location>
</feature>
<keyword evidence="1 4" id="KW-0808">Transferase</keyword>
<dbReference type="AlphaFoldDB" id="A0A1D8K4A8"/>
<sequence length="153" mass="16720">MAGTTRLRQATLENLDALAPLFDAYRQFYGRPGDLEAARAFLLARFEHGESTVFLAEVDGEPAGFAQIYPGFSSVGLARTFLLNDLFVAPDRRRRGVASGLLRAAEAYARRLGAARLTLSTALDNTAAQTLYASLGWQRDTQFYVYHLALAGA</sequence>